<keyword evidence="3" id="KW-1003">Cell membrane</keyword>
<keyword evidence="4" id="KW-0433">Leucine-rich repeat</keyword>
<keyword evidence="11" id="KW-0807">Transducer</keyword>
<evidence type="ECO:0000256" key="8">
    <source>
        <dbReference type="ARBA" id="ARBA00023040"/>
    </source>
</evidence>
<dbReference type="InterPro" id="IPR001611">
    <property type="entry name" value="Leu-rich_rpt"/>
</dbReference>
<dbReference type="FunFam" id="3.80.10.10:FF:000426">
    <property type="entry name" value="Follicle-stimulating hormone receptor-like Protein"/>
    <property type="match status" value="1"/>
</dbReference>
<dbReference type="CDD" id="cd15136">
    <property type="entry name" value="7tmA_Glyco_hormone_R"/>
    <property type="match status" value="1"/>
</dbReference>
<dbReference type="GO" id="GO:0009755">
    <property type="term" value="P:hormone-mediated signaling pathway"/>
    <property type="evidence" value="ECO:0007669"/>
    <property type="project" value="TreeGrafter"/>
</dbReference>
<keyword evidence="5 12" id="KW-0812">Transmembrane</keyword>
<dbReference type="Pfam" id="PF13855">
    <property type="entry name" value="LRR_8"/>
    <property type="match status" value="1"/>
</dbReference>
<dbReference type="GO" id="GO:0005886">
    <property type="term" value="C:plasma membrane"/>
    <property type="evidence" value="ECO:0007669"/>
    <property type="project" value="UniProtKB-SubCell"/>
</dbReference>
<evidence type="ECO:0000256" key="7">
    <source>
        <dbReference type="ARBA" id="ARBA00022989"/>
    </source>
</evidence>
<dbReference type="InterPro" id="IPR032675">
    <property type="entry name" value="LRR_dom_sf"/>
</dbReference>
<feature type="transmembrane region" description="Helical" evidence="12">
    <location>
        <begin position="690"/>
        <end position="712"/>
    </location>
</feature>
<evidence type="ECO:0000256" key="10">
    <source>
        <dbReference type="ARBA" id="ARBA00023170"/>
    </source>
</evidence>
<proteinExistence type="inferred from homology"/>
<evidence type="ECO:0000259" key="13">
    <source>
        <dbReference type="PROSITE" id="PS50262"/>
    </source>
</evidence>
<keyword evidence="9 12" id="KW-0472">Membrane</keyword>
<keyword evidence="8" id="KW-0297">G-protein coupled receptor</keyword>
<dbReference type="GO" id="GO:0007189">
    <property type="term" value="P:adenylate cyclase-activating G protein-coupled receptor signaling pathway"/>
    <property type="evidence" value="ECO:0007669"/>
    <property type="project" value="TreeGrafter"/>
</dbReference>
<dbReference type="AlphaFoldDB" id="A0A1J1HGD8"/>
<dbReference type="SUPFAM" id="SSF52058">
    <property type="entry name" value="L domain-like"/>
    <property type="match status" value="1"/>
</dbReference>
<dbReference type="InterPro" id="IPR000276">
    <property type="entry name" value="GPCR_Rhodpsn"/>
</dbReference>
<feature type="transmembrane region" description="Helical" evidence="12">
    <location>
        <begin position="513"/>
        <end position="534"/>
    </location>
</feature>
<dbReference type="Proteomes" id="UP000183832">
    <property type="component" value="Unassembled WGS sequence"/>
</dbReference>
<evidence type="ECO:0000313" key="14">
    <source>
        <dbReference type="EMBL" id="CRK86947.1"/>
    </source>
</evidence>
<feature type="transmembrane region" description="Helical" evidence="12">
    <location>
        <begin position="641"/>
        <end position="669"/>
    </location>
</feature>
<evidence type="ECO:0000256" key="1">
    <source>
        <dbReference type="ARBA" id="ARBA00004651"/>
    </source>
</evidence>
<keyword evidence="15" id="KW-1185">Reference proteome</keyword>
<dbReference type="SUPFAM" id="SSF81321">
    <property type="entry name" value="Family A G protein-coupled receptor-like"/>
    <property type="match status" value="1"/>
</dbReference>
<dbReference type="InterPro" id="IPR002131">
    <property type="entry name" value="Gphrmn_rcpt_fam"/>
</dbReference>
<evidence type="ECO:0000256" key="9">
    <source>
        <dbReference type="ARBA" id="ARBA00023136"/>
    </source>
</evidence>
<feature type="transmembrane region" description="Helical" evidence="12">
    <location>
        <begin position="558"/>
        <end position="578"/>
    </location>
</feature>
<organism evidence="14 15">
    <name type="scientific">Clunio marinus</name>
    <dbReference type="NCBI Taxonomy" id="568069"/>
    <lineage>
        <taxon>Eukaryota</taxon>
        <taxon>Metazoa</taxon>
        <taxon>Ecdysozoa</taxon>
        <taxon>Arthropoda</taxon>
        <taxon>Hexapoda</taxon>
        <taxon>Insecta</taxon>
        <taxon>Pterygota</taxon>
        <taxon>Neoptera</taxon>
        <taxon>Endopterygota</taxon>
        <taxon>Diptera</taxon>
        <taxon>Nematocera</taxon>
        <taxon>Chironomoidea</taxon>
        <taxon>Chironomidae</taxon>
        <taxon>Clunio</taxon>
    </lineage>
</organism>
<sequence>MKSSQYYRKNKVSKVKFLNILSNFFIKFGLVAFILLPLLSTNAFDTAKLLNGNATLLHPLEHFMQNMTSAVENANQAKLAALPWWCHYSSDLEENENESESHCEGPKLFKIPQNLPQITRLSIANAKFKVLREAGLRKYSSTLRDLFLTNLNDFYQIESGAFKNILNIRTIYISQAPKLQYISSETFSHISPSFKTLRIINCGLREIPNMSLLSAGILLQLDFEGNQISEILENSVRIKTEQLILDNNLITTIQRAAFNESEIGRLSLKGNKNLRMLHEYAFEGITNIRELDLSSTAIELLPTIGLDTLEELRIQYTQSLKHIPSVYNFKNLERAWLTHSFHCCAFKFPSRHDPMRYVQQLNLIGKFESECKSKGYIHPVSRNIYESSSHRMKRTTSNDSKEYNSLNMNSMHSINTYDDSNKIDDDNFEGFFHEPAIVPNDYLEAICGNLTLNIKNVKCYPKPDALNPCEDVMGSNWLRGSVWVVVSLTVIGNVSVLVVLFSNRSELTVPKFLMCNLAFADFCMGMYLLFLASIDLHSMSEYFNYAFDWQYGLGCKTAGFLTVFAGHLSIFTLTIITVERWFAITRAMYLNKRLKFNTAVMVMIGGWIYSFIMATLPLFGISNYSSTSICLPMEAQDPLDIIYLITVLAVNGLGFFIVVVCYAQIYFSLGTETRTRSTTSGEMTVAKKMALLVFTNFACWAPIAFFGLTALAGYPLIDVTQSKILLVFFYPINSCANPYLYAILTTQYRRDFFLLLSRFGICNQKARKYKGNYSNSSHTIPLHQLTGRGSTSSNHHNRLTRNNHHEGRLICLENENEKAKDVVV</sequence>
<dbReference type="PROSITE" id="PS00237">
    <property type="entry name" value="G_PROTEIN_RECEP_F1_1"/>
    <property type="match status" value="1"/>
</dbReference>
<dbReference type="Pfam" id="PF00001">
    <property type="entry name" value="7tm_1"/>
    <property type="match status" value="1"/>
</dbReference>
<dbReference type="PANTHER" id="PTHR24372">
    <property type="entry name" value="GLYCOPROTEIN HORMONE RECEPTOR"/>
    <property type="match status" value="1"/>
</dbReference>
<evidence type="ECO:0000256" key="3">
    <source>
        <dbReference type="ARBA" id="ARBA00022475"/>
    </source>
</evidence>
<keyword evidence="6" id="KW-0677">Repeat</keyword>
<dbReference type="PRINTS" id="PR00373">
    <property type="entry name" value="GLYCHORMONER"/>
</dbReference>
<dbReference type="FunFam" id="1.20.1070.10:FF:000181">
    <property type="entry name" value="Thyrotropin receptor"/>
    <property type="match status" value="1"/>
</dbReference>
<gene>
    <name evidence="14" type="ORF">CLUMA_CG000764</name>
</gene>
<comment type="subcellular location">
    <subcellularLocation>
        <location evidence="1">Cell membrane</location>
        <topology evidence="1">Multi-pass membrane protein</topology>
    </subcellularLocation>
</comment>
<feature type="transmembrane region" description="Helical" evidence="12">
    <location>
        <begin position="724"/>
        <end position="744"/>
    </location>
</feature>
<evidence type="ECO:0000256" key="4">
    <source>
        <dbReference type="ARBA" id="ARBA00022614"/>
    </source>
</evidence>
<evidence type="ECO:0000256" key="2">
    <source>
        <dbReference type="ARBA" id="ARBA00010663"/>
    </source>
</evidence>
<dbReference type="EMBL" id="CVRI01000002">
    <property type="protein sequence ID" value="CRK86947.1"/>
    <property type="molecule type" value="Genomic_DNA"/>
</dbReference>
<evidence type="ECO:0000313" key="15">
    <source>
        <dbReference type="Proteomes" id="UP000183832"/>
    </source>
</evidence>
<dbReference type="Gene3D" id="3.80.10.10">
    <property type="entry name" value="Ribonuclease Inhibitor"/>
    <property type="match status" value="1"/>
</dbReference>
<dbReference type="PANTHER" id="PTHR24372:SF74">
    <property type="entry name" value="LP13728P"/>
    <property type="match status" value="1"/>
</dbReference>
<dbReference type="STRING" id="568069.A0A1J1HGD8"/>
<evidence type="ECO:0000256" key="5">
    <source>
        <dbReference type="ARBA" id="ARBA00022692"/>
    </source>
</evidence>
<feature type="transmembrane region" description="Helical" evidence="12">
    <location>
        <begin position="482"/>
        <end position="501"/>
    </location>
</feature>
<name>A0A1J1HGD8_9DIPT</name>
<evidence type="ECO:0000256" key="6">
    <source>
        <dbReference type="ARBA" id="ARBA00022737"/>
    </source>
</evidence>
<protein>
    <submittedName>
        <fullName evidence="14">CLUMA_CG000764, isoform A</fullName>
    </submittedName>
</protein>
<comment type="similarity">
    <text evidence="2">Belongs to the G-protein coupled receptor 1 family.</text>
</comment>
<keyword evidence="7 12" id="KW-1133">Transmembrane helix</keyword>
<feature type="domain" description="G-protein coupled receptors family 1 profile" evidence="13">
    <location>
        <begin position="492"/>
        <end position="741"/>
    </location>
</feature>
<dbReference type="InterPro" id="IPR017452">
    <property type="entry name" value="GPCR_Rhodpsn_7TM"/>
</dbReference>
<dbReference type="GO" id="GO:0008528">
    <property type="term" value="F:G protein-coupled peptide receptor activity"/>
    <property type="evidence" value="ECO:0007669"/>
    <property type="project" value="TreeGrafter"/>
</dbReference>
<dbReference type="GO" id="GO:0016500">
    <property type="term" value="F:protein-hormone receptor activity"/>
    <property type="evidence" value="ECO:0007669"/>
    <property type="project" value="InterPro"/>
</dbReference>
<accession>A0A1J1HGD8</accession>
<reference evidence="14 15" key="1">
    <citation type="submission" date="2015-04" db="EMBL/GenBank/DDBJ databases">
        <authorList>
            <person name="Syromyatnikov M.Y."/>
            <person name="Popov V.N."/>
        </authorList>
    </citation>
    <scope>NUCLEOTIDE SEQUENCE [LARGE SCALE GENOMIC DNA]</scope>
</reference>
<dbReference type="Gene3D" id="1.20.1070.10">
    <property type="entry name" value="Rhodopsin 7-helix transmembrane proteins"/>
    <property type="match status" value="1"/>
</dbReference>
<dbReference type="PRINTS" id="PR00237">
    <property type="entry name" value="GPCRRHODOPSN"/>
</dbReference>
<dbReference type="PROSITE" id="PS50262">
    <property type="entry name" value="G_PROTEIN_RECEP_F1_2"/>
    <property type="match status" value="1"/>
</dbReference>
<dbReference type="OrthoDB" id="5981530at2759"/>
<evidence type="ECO:0000256" key="11">
    <source>
        <dbReference type="ARBA" id="ARBA00023224"/>
    </source>
</evidence>
<evidence type="ECO:0000256" key="12">
    <source>
        <dbReference type="SAM" id="Phobius"/>
    </source>
</evidence>
<feature type="transmembrane region" description="Helical" evidence="12">
    <location>
        <begin position="599"/>
        <end position="621"/>
    </location>
</feature>
<keyword evidence="10" id="KW-0675">Receptor</keyword>